<dbReference type="InterPro" id="IPR017871">
    <property type="entry name" value="ABC_transporter-like_CS"/>
</dbReference>
<dbReference type="Proteomes" id="UP000237655">
    <property type="component" value="Chromosome"/>
</dbReference>
<dbReference type="PROSITE" id="PS50929">
    <property type="entry name" value="ABC_TM1F"/>
    <property type="match status" value="1"/>
</dbReference>
<reference evidence="12" key="1">
    <citation type="submission" date="2018-03" db="EMBL/GenBank/DDBJ databases">
        <title>Genomic analysis of the strain SH-1 isolated from shrimp intestine.</title>
        <authorList>
            <person name="Kim Y.-S."/>
            <person name="Kim S.-E."/>
            <person name="Kim K.-H."/>
        </authorList>
    </citation>
    <scope>NUCLEOTIDE SEQUENCE [LARGE SCALE GENOMIC DNA]</scope>
    <source>
        <strain evidence="12">SH-1</strain>
    </source>
</reference>
<sequence length="591" mass="63703">MSDSTNNVQLGPVAKRLVGLMARYRGLMLLSIFTGSAASVLSLSPYLATGFAVFALLQNPVSWTVILWCGLAGMLGVAGEKALFGFSTYLSHKVAFATQRDLRLELAEKLERVPLGFMDDHSKGEIRNTMVDEIELLEDGMAHLVPEVSAAIIAPILSLLLIAVIDWRLAILMVLPTLLGVLIMGRLMKNGEGPTRDYMDIQARMATVSTEMADSIATVRAFNQEAQAMGRARDVFAQMRVFSGNWVNFAVIPGTAAQVLLTSHLMFLGSVGLLMAAAGWVEVSIYAGCVAVAFGFGDLFGSIQGISHRLMRQHELLERIDHLRNARELPTQSEPAPIADASIALEDVSFFYGDREVLSGLTFEVSEGRCLALVGPSGGGKSTVARLIGRFQDVAAGTVRIGGQDVRDVAPQDLHRHIAHVFQDVFLFHGTLADNIRLGRPEASDADVEAAARAARAHDFISTLPEGYDTMLGEGGLGLSGGERQRISIARAVLKDAPILLLDEATAFADPENEALIQDAIAELARGRTVVVIAHRLHTIANVDEILVLDEGRIVERGTHADLVAADGPFASMWAAYEEARGFRHNASEDA</sequence>
<evidence type="ECO:0000256" key="6">
    <source>
        <dbReference type="ARBA" id="ARBA00022989"/>
    </source>
</evidence>
<dbReference type="FunFam" id="3.40.50.300:FF:000287">
    <property type="entry name" value="Multidrug ABC transporter ATP-binding protein"/>
    <property type="match status" value="1"/>
</dbReference>
<feature type="transmembrane region" description="Helical" evidence="8">
    <location>
        <begin position="60"/>
        <end position="78"/>
    </location>
</feature>
<dbReference type="InterPro" id="IPR027417">
    <property type="entry name" value="P-loop_NTPase"/>
</dbReference>
<keyword evidence="5 11" id="KW-0067">ATP-binding</keyword>
<dbReference type="SUPFAM" id="SSF90123">
    <property type="entry name" value="ABC transporter transmembrane region"/>
    <property type="match status" value="1"/>
</dbReference>
<accession>A0A2S0MN71</accession>
<keyword evidence="2" id="KW-0813">Transport</keyword>
<dbReference type="RefSeq" id="WP_149615466.1">
    <property type="nucleotide sequence ID" value="NZ_CP027665.1"/>
</dbReference>
<evidence type="ECO:0000313" key="12">
    <source>
        <dbReference type="Proteomes" id="UP000237655"/>
    </source>
</evidence>
<feature type="domain" description="ABC transporter" evidence="9">
    <location>
        <begin position="343"/>
        <end position="576"/>
    </location>
</feature>
<feature type="transmembrane region" description="Helical" evidence="8">
    <location>
        <begin position="246"/>
        <end position="277"/>
    </location>
</feature>
<keyword evidence="6 8" id="KW-1133">Transmembrane helix</keyword>
<dbReference type="Gene3D" id="1.20.1560.10">
    <property type="entry name" value="ABC transporter type 1, transmembrane domain"/>
    <property type="match status" value="1"/>
</dbReference>
<evidence type="ECO:0000256" key="7">
    <source>
        <dbReference type="ARBA" id="ARBA00023136"/>
    </source>
</evidence>
<feature type="transmembrane region" description="Helical" evidence="8">
    <location>
        <begin position="26"/>
        <end position="48"/>
    </location>
</feature>
<evidence type="ECO:0000256" key="1">
    <source>
        <dbReference type="ARBA" id="ARBA00004651"/>
    </source>
</evidence>
<dbReference type="Gene3D" id="3.40.50.300">
    <property type="entry name" value="P-loop containing nucleotide triphosphate hydrolases"/>
    <property type="match status" value="1"/>
</dbReference>
<dbReference type="GO" id="GO:0016887">
    <property type="term" value="F:ATP hydrolysis activity"/>
    <property type="evidence" value="ECO:0007669"/>
    <property type="project" value="InterPro"/>
</dbReference>
<organism evidence="11 12">
    <name type="scientific">Pukyongiella litopenaei</name>
    <dbReference type="NCBI Taxonomy" id="2605946"/>
    <lineage>
        <taxon>Bacteria</taxon>
        <taxon>Pseudomonadati</taxon>
        <taxon>Pseudomonadota</taxon>
        <taxon>Alphaproteobacteria</taxon>
        <taxon>Rhodobacterales</taxon>
        <taxon>Paracoccaceae</taxon>
        <taxon>Pukyongiella</taxon>
    </lineage>
</organism>
<dbReference type="AlphaFoldDB" id="A0A2S0MN71"/>
<protein>
    <submittedName>
        <fullName evidence="11">ABC transporter ATP-binding protein</fullName>
    </submittedName>
</protein>
<evidence type="ECO:0000256" key="4">
    <source>
        <dbReference type="ARBA" id="ARBA00022741"/>
    </source>
</evidence>
<dbReference type="Pfam" id="PF00664">
    <property type="entry name" value="ABC_membrane"/>
    <property type="match status" value="1"/>
</dbReference>
<evidence type="ECO:0000259" key="9">
    <source>
        <dbReference type="PROSITE" id="PS50893"/>
    </source>
</evidence>
<dbReference type="GO" id="GO:0140359">
    <property type="term" value="F:ABC-type transporter activity"/>
    <property type="evidence" value="ECO:0007669"/>
    <property type="project" value="InterPro"/>
</dbReference>
<dbReference type="GO" id="GO:0005886">
    <property type="term" value="C:plasma membrane"/>
    <property type="evidence" value="ECO:0007669"/>
    <property type="project" value="UniProtKB-SubCell"/>
</dbReference>
<keyword evidence="3 8" id="KW-0812">Transmembrane</keyword>
<dbReference type="SMART" id="SM00382">
    <property type="entry name" value="AAA"/>
    <property type="match status" value="1"/>
</dbReference>
<evidence type="ECO:0000256" key="5">
    <source>
        <dbReference type="ARBA" id="ARBA00022840"/>
    </source>
</evidence>
<dbReference type="InterPro" id="IPR011527">
    <property type="entry name" value="ABC1_TM_dom"/>
</dbReference>
<evidence type="ECO:0000256" key="2">
    <source>
        <dbReference type="ARBA" id="ARBA00022448"/>
    </source>
</evidence>
<keyword evidence="7 8" id="KW-0472">Membrane</keyword>
<dbReference type="PROSITE" id="PS00211">
    <property type="entry name" value="ABC_TRANSPORTER_1"/>
    <property type="match status" value="1"/>
</dbReference>
<name>A0A2S0MN71_9RHOB</name>
<dbReference type="PANTHER" id="PTHR24221:SF654">
    <property type="entry name" value="ATP-BINDING CASSETTE SUB-FAMILY B MEMBER 6"/>
    <property type="match status" value="1"/>
</dbReference>
<dbReference type="InterPro" id="IPR003593">
    <property type="entry name" value="AAA+_ATPase"/>
</dbReference>
<dbReference type="CDD" id="cd07346">
    <property type="entry name" value="ABC_6TM_exporters"/>
    <property type="match status" value="1"/>
</dbReference>
<evidence type="ECO:0000259" key="10">
    <source>
        <dbReference type="PROSITE" id="PS50929"/>
    </source>
</evidence>
<feature type="transmembrane region" description="Helical" evidence="8">
    <location>
        <begin position="144"/>
        <end position="163"/>
    </location>
</feature>
<feature type="domain" description="ABC transmembrane type-1" evidence="10">
    <location>
        <begin position="29"/>
        <end position="312"/>
    </location>
</feature>
<evidence type="ECO:0000256" key="8">
    <source>
        <dbReference type="SAM" id="Phobius"/>
    </source>
</evidence>
<proteinExistence type="predicted"/>
<keyword evidence="12" id="KW-1185">Reference proteome</keyword>
<evidence type="ECO:0000256" key="3">
    <source>
        <dbReference type="ARBA" id="ARBA00022692"/>
    </source>
</evidence>
<dbReference type="InterPro" id="IPR003439">
    <property type="entry name" value="ABC_transporter-like_ATP-bd"/>
</dbReference>
<dbReference type="SUPFAM" id="SSF52540">
    <property type="entry name" value="P-loop containing nucleoside triphosphate hydrolases"/>
    <property type="match status" value="1"/>
</dbReference>
<dbReference type="InterPro" id="IPR036640">
    <property type="entry name" value="ABC1_TM_sf"/>
</dbReference>
<dbReference type="GO" id="GO:0005524">
    <property type="term" value="F:ATP binding"/>
    <property type="evidence" value="ECO:0007669"/>
    <property type="project" value="UniProtKB-KW"/>
</dbReference>
<gene>
    <name evidence="11" type="ORF">C6Y53_06100</name>
</gene>
<dbReference type="EMBL" id="CP027665">
    <property type="protein sequence ID" value="AVO37324.2"/>
    <property type="molecule type" value="Genomic_DNA"/>
</dbReference>
<dbReference type="PANTHER" id="PTHR24221">
    <property type="entry name" value="ATP-BINDING CASSETTE SUB-FAMILY B"/>
    <property type="match status" value="1"/>
</dbReference>
<feature type="transmembrane region" description="Helical" evidence="8">
    <location>
        <begin position="169"/>
        <end position="188"/>
    </location>
</feature>
<keyword evidence="4" id="KW-0547">Nucleotide-binding</keyword>
<evidence type="ECO:0000313" key="11">
    <source>
        <dbReference type="EMBL" id="AVO37324.2"/>
    </source>
</evidence>
<dbReference type="InterPro" id="IPR039421">
    <property type="entry name" value="Type_1_exporter"/>
</dbReference>
<dbReference type="PROSITE" id="PS50893">
    <property type="entry name" value="ABC_TRANSPORTER_2"/>
    <property type="match status" value="1"/>
</dbReference>
<feature type="transmembrane region" description="Helical" evidence="8">
    <location>
        <begin position="283"/>
        <end position="303"/>
    </location>
</feature>
<dbReference type="Pfam" id="PF00005">
    <property type="entry name" value="ABC_tran"/>
    <property type="match status" value="1"/>
</dbReference>
<dbReference type="KEGG" id="thas:C6Y53_06100"/>
<comment type="subcellular location">
    <subcellularLocation>
        <location evidence="1">Cell membrane</location>
        <topology evidence="1">Multi-pass membrane protein</topology>
    </subcellularLocation>
</comment>